<evidence type="ECO:0000256" key="1">
    <source>
        <dbReference type="ARBA" id="ARBA00004687"/>
    </source>
</evidence>
<dbReference type="CDD" id="cd18032">
    <property type="entry name" value="DEXHc_RE_I_III_res"/>
    <property type="match status" value="1"/>
</dbReference>
<dbReference type="PROSITE" id="PS51194">
    <property type="entry name" value="HELICASE_CTER"/>
    <property type="match status" value="1"/>
</dbReference>
<evidence type="ECO:0000256" key="3">
    <source>
        <dbReference type="ARBA" id="ARBA00022502"/>
    </source>
</evidence>
<dbReference type="SMART" id="SM00490">
    <property type="entry name" value="HELICc"/>
    <property type="match status" value="1"/>
</dbReference>
<dbReference type="InterPro" id="IPR001096">
    <property type="entry name" value="Peptidase_C13"/>
</dbReference>
<dbReference type="InterPro" id="IPR028361">
    <property type="entry name" value="GPI_transamidase"/>
</dbReference>
<evidence type="ECO:0000259" key="7">
    <source>
        <dbReference type="PROSITE" id="PS51192"/>
    </source>
</evidence>
<dbReference type="PROSITE" id="PS51192">
    <property type="entry name" value="HELICASE_ATP_BIND_1"/>
    <property type="match status" value="1"/>
</dbReference>
<keyword evidence="5" id="KW-0547">Nucleotide-binding</keyword>
<dbReference type="GO" id="GO:0005524">
    <property type="term" value="F:ATP binding"/>
    <property type="evidence" value="ECO:0007669"/>
    <property type="project" value="InterPro"/>
</dbReference>
<comment type="caution">
    <text evidence="9">The sequence shown here is derived from an EMBL/GenBank/DDBJ whole genome shotgun (WGS) entry which is preliminary data.</text>
</comment>
<dbReference type="PANTHER" id="PTHR48067:SF1">
    <property type="entry name" value="GPI-ANCHOR TRANSAMIDASE"/>
    <property type="match status" value="1"/>
</dbReference>
<dbReference type="GO" id="GO:0003677">
    <property type="term" value="F:DNA binding"/>
    <property type="evidence" value="ECO:0007669"/>
    <property type="project" value="InterPro"/>
</dbReference>
<protein>
    <submittedName>
        <fullName evidence="9">GPI-anchor transamidase</fullName>
    </submittedName>
</protein>
<dbReference type="SMART" id="SM00487">
    <property type="entry name" value="DEXDc"/>
    <property type="match status" value="1"/>
</dbReference>
<dbReference type="GO" id="GO:0016255">
    <property type="term" value="P:attachment of GPI anchor to protein"/>
    <property type="evidence" value="ECO:0007669"/>
    <property type="project" value="InterPro"/>
</dbReference>
<evidence type="ECO:0000313" key="9">
    <source>
        <dbReference type="EMBL" id="OVF08811.1"/>
    </source>
</evidence>
<dbReference type="SUPFAM" id="SSF52540">
    <property type="entry name" value="P-loop containing nucleoside triphosphate hydrolases"/>
    <property type="match status" value="1"/>
</dbReference>
<dbReference type="CDD" id="cd18799">
    <property type="entry name" value="SF2_C_EcoAI-like"/>
    <property type="match status" value="1"/>
</dbReference>
<reference evidence="9 10" key="1">
    <citation type="submission" date="2017-04" db="EMBL/GenBank/DDBJ databases">
        <title>Draft genome of the yeast Clavispora lusitaniae type strain CBS 6936.</title>
        <authorList>
            <person name="Durrens P."/>
            <person name="Klopp C."/>
            <person name="Biteau N."/>
            <person name="Fitton-Ouhabi V."/>
            <person name="Dementhon K."/>
            <person name="Accoceberry I."/>
            <person name="Sherman D.J."/>
            <person name="Noel T."/>
        </authorList>
    </citation>
    <scope>NUCLEOTIDE SEQUENCE [LARGE SCALE GENOMIC DNA]</scope>
    <source>
        <strain evidence="9 10">CBS 6936</strain>
    </source>
</reference>
<feature type="active site" description="Nucleophile" evidence="6">
    <location>
        <position position="792"/>
    </location>
</feature>
<dbReference type="Gene3D" id="3.40.50.300">
    <property type="entry name" value="P-loop containing nucleotide triphosphate hydrolases"/>
    <property type="match status" value="2"/>
</dbReference>
<organism evidence="9 10">
    <name type="scientific">Clavispora lusitaniae</name>
    <name type="common">Candida lusitaniae</name>
    <dbReference type="NCBI Taxonomy" id="36911"/>
    <lineage>
        <taxon>Eukaryota</taxon>
        <taxon>Fungi</taxon>
        <taxon>Dikarya</taxon>
        <taxon>Ascomycota</taxon>
        <taxon>Saccharomycotina</taxon>
        <taxon>Pichiomycetes</taxon>
        <taxon>Metschnikowiaceae</taxon>
        <taxon>Clavispora</taxon>
    </lineage>
</organism>
<feature type="active site" evidence="6">
    <location>
        <position position="750"/>
    </location>
</feature>
<dbReference type="InterPro" id="IPR006935">
    <property type="entry name" value="Helicase/UvrB_N"/>
</dbReference>
<dbReference type="KEGG" id="clus:A9F13_07g02926"/>
<feature type="domain" description="Helicase C-terminal" evidence="8">
    <location>
        <begin position="246"/>
        <end position="415"/>
    </location>
</feature>
<gene>
    <name evidence="9" type="ORF">A9F13_07g02926</name>
</gene>
<evidence type="ECO:0000313" key="10">
    <source>
        <dbReference type="Proteomes" id="UP000195602"/>
    </source>
</evidence>
<dbReference type="GO" id="GO:0003923">
    <property type="term" value="F:GPI-anchor transamidase activity"/>
    <property type="evidence" value="ECO:0007669"/>
    <property type="project" value="InterPro"/>
</dbReference>
<proteinExistence type="inferred from homology"/>
<dbReference type="Pfam" id="PF00271">
    <property type="entry name" value="Helicase_C"/>
    <property type="match status" value="1"/>
</dbReference>
<keyword evidence="5" id="KW-0067">ATP-binding</keyword>
<dbReference type="GO" id="GO:0006506">
    <property type="term" value="P:GPI anchor biosynthetic process"/>
    <property type="evidence" value="ECO:0007669"/>
    <property type="project" value="UniProtKB-KW"/>
</dbReference>
<sequence length="970" mass="109952">MTMSQSSSVRQIVLRDYQKEAVDNVLEAIENGIKRPAIVLATGGGKTIVLSSLIPRLMSEESSRKKILILCHKEELVRQAHATVSEMCPNLKVQIDMHKCVPTEDADVIVGSVMTLVRLTRLHKYDPSQFRALILDECHHATASSWTKILNYFGALEDDSDILVLGFTATFERSDGTALNKVFERIVFERSLRTMVENKELCDVKFSTISVDLDLSKVRRNMGDYVATHLSKAVNVSEINLRIALSYKELKTKLGFKSTLIFCVDIEHCKTLCGVFQENGVNAQYVTGETVKYERQAILEDFKNGKIDVLCNVLVFTEGTDIPNIDSLILARPTKSRPLLVQMIGRGLRLHKDKSYCHVIDMVGTVNVGVSSIPTLFGVDNLDWKGKTLLEVEKEAEDARVELEEKRKKDVDDLLKIQEGLAGIDLNVATVEGFAALEVLVSHRMQDFEDISRKFMKSRLQWLRLEYDIWACNIPMNRTYYTIERVVEDGIVQGFQLNKNEFASQAALIASSFKCSRSLTTMITTGSLDHVLAVADNTIHLPKNIKVSTKSVTHKQIEFLWNKLADKVASKYEENGLIKFEKALKDLTLARASDLIFASMYSVNSSLIVADVTIDTEEAGKIISSSGHTNNWAVLVSTSRFWFNYRHMANTLSLYRTVKRLGIPDSQIILMLADDVACNPRNAFPGTVFNNMDQAIDLYGDDIEVDYRGYEVTVENFIRLLTDRWDENHPRSKRLLTDENSNIFIYLTGHGGNEFLKFQDAEEIGSYDLADAFEQMHEKKRYKEIFFMIDTCQANTMYERFYSPNILAVGSSRIEESSYSHHSDLDIGVAVIDRFTYYTLDFLEKIDKNSMVTMDKLFAEYTFENIHSHPGIRTDLFKRDLSTVRLTDFFGNVQEVIVDEVEDNLLKAISSRNNGSNKEGDLNLRNEITKVEFSDGSYESNTLHHVSPTEYKIITAVSMIVLAILWISAK</sequence>
<evidence type="ECO:0000256" key="2">
    <source>
        <dbReference type="ARBA" id="ARBA00009941"/>
    </source>
</evidence>
<dbReference type="Pfam" id="PF01650">
    <property type="entry name" value="Peptidase_C13"/>
    <property type="match status" value="1"/>
</dbReference>
<keyword evidence="5" id="KW-0347">Helicase</keyword>
<dbReference type="GO" id="GO:0006508">
    <property type="term" value="P:proteolysis"/>
    <property type="evidence" value="ECO:0007669"/>
    <property type="project" value="InterPro"/>
</dbReference>
<keyword evidence="3" id="KW-0337">GPI-anchor biosynthesis</keyword>
<evidence type="ECO:0000259" key="8">
    <source>
        <dbReference type="PROSITE" id="PS51194"/>
    </source>
</evidence>
<dbReference type="InterPro" id="IPR001650">
    <property type="entry name" value="Helicase_C-like"/>
</dbReference>
<dbReference type="AlphaFoldDB" id="A0AA91PZX8"/>
<dbReference type="GO" id="GO:0004386">
    <property type="term" value="F:helicase activity"/>
    <property type="evidence" value="ECO:0007669"/>
    <property type="project" value="UniProtKB-KW"/>
</dbReference>
<dbReference type="InterPro" id="IPR027417">
    <property type="entry name" value="P-loop_NTPase"/>
</dbReference>
<feature type="domain" description="Helicase ATP-binding" evidence="7">
    <location>
        <begin position="27"/>
        <end position="189"/>
    </location>
</feature>
<dbReference type="Gene3D" id="3.40.50.1460">
    <property type="match status" value="1"/>
</dbReference>
<evidence type="ECO:0000256" key="5">
    <source>
        <dbReference type="ARBA" id="ARBA00022806"/>
    </source>
</evidence>
<keyword evidence="4" id="KW-0732">Signal</keyword>
<dbReference type="PRINTS" id="PR00776">
    <property type="entry name" value="HEMOGLOBNASE"/>
</dbReference>
<dbReference type="PIRSF" id="PIRSF019663">
    <property type="entry name" value="Legumain"/>
    <property type="match status" value="1"/>
</dbReference>
<dbReference type="Pfam" id="PF04851">
    <property type="entry name" value="ResIII"/>
    <property type="match status" value="1"/>
</dbReference>
<evidence type="ECO:0000256" key="6">
    <source>
        <dbReference type="PIRSR" id="PIRSR019663-1"/>
    </source>
</evidence>
<dbReference type="InterPro" id="IPR014001">
    <property type="entry name" value="Helicase_ATP-bd"/>
</dbReference>
<dbReference type="FunFam" id="3.40.50.1460:FF:000003">
    <property type="entry name" value="GPI-anchor transamidase"/>
    <property type="match status" value="1"/>
</dbReference>
<dbReference type="EMBL" id="LYUB02000007">
    <property type="protein sequence ID" value="OVF08811.1"/>
    <property type="molecule type" value="Genomic_DNA"/>
</dbReference>
<dbReference type="PANTHER" id="PTHR48067">
    <property type="entry name" value="GPI-ANCHOR TRANSAMIDASE"/>
    <property type="match status" value="1"/>
</dbReference>
<comment type="pathway">
    <text evidence="1">Glycolipid biosynthesis; glycosylphosphatidylinositol-anchor biosynthesis.</text>
</comment>
<dbReference type="PIRSF" id="PIRSF500138">
    <property type="entry name" value="GPI8"/>
    <property type="match status" value="1"/>
</dbReference>
<comment type="similarity">
    <text evidence="2">Belongs to the peptidase C13 family.</text>
</comment>
<keyword evidence="5" id="KW-0378">Hydrolase</keyword>
<dbReference type="Proteomes" id="UP000195602">
    <property type="component" value="Unassembled WGS sequence"/>
</dbReference>
<dbReference type="GO" id="GO:0042765">
    <property type="term" value="C:GPI-anchor transamidase complex"/>
    <property type="evidence" value="ECO:0007669"/>
    <property type="project" value="InterPro"/>
</dbReference>
<accession>A0AA91PZX8</accession>
<name>A0AA91PZX8_CLALS</name>
<evidence type="ECO:0000256" key="4">
    <source>
        <dbReference type="ARBA" id="ARBA00022729"/>
    </source>
</evidence>